<dbReference type="GeneID" id="55585142"/>
<dbReference type="Pfam" id="PF04909">
    <property type="entry name" value="Amidohydro_2"/>
    <property type="match status" value="1"/>
</dbReference>
<name>A0A4P2VDK6_9ARCH</name>
<evidence type="ECO:0000313" key="2">
    <source>
        <dbReference type="EMBL" id="BBE42716.1"/>
    </source>
</evidence>
<accession>A0A4P2VDK6</accession>
<organism evidence="2 3">
    <name type="scientific">Conexivisphaera calida</name>
    <dbReference type="NCBI Taxonomy" id="1874277"/>
    <lineage>
        <taxon>Archaea</taxon>
        <taxon>Nitrososphaerota</taxon>
        <taxon>Conexivisphaeria</taxon>
        <taxon>Conexivisphaerales</taxon>
        <taxon>Conexivisphaeraceae</taxon>
        <taxon>Conexivisphaera</taxon>
    </lineage>
</organism>
<protein>
    <submittedName>
        <fullName evidence="2">Amidohydrolase 2</fullName>
    </submittedName>
</protein>
<dbReference type="AlphaFoldDB" id="A0A4P2VDK6"/>
<dbReference type="RefSeq" id="WP_232085473.1">
    <property type="nucleotide sequence ID" value="NZ_AP018732.1"/>
</dbReference>
<evidence type="ECO:0000259" key="1">
    <source>
        <dbReference type="Pfam" id="PF04909"/>
    </source>
</evidence>
<sequence>MGDAWGRPLRADVPVTCVLDAHVHSPILGSPAEANEYLRGLLSMGLGGAVILGIPPTRELLSTVTLDDVSNEYERNRDLVERFAAAVSSKLTPEALYLTAERFIDGYCQFKRHSEISALSNFELLYPANLSLGTDELARSLEEALRRGFGGFKVISTFFFRRLDDPAVETVIEVADSNDVPVTVHSGCDPGIWELPKYCKYGDPSRLDPILSRHRNVRVVLAHAGSYSAIAPGVFMEEALDLVRRYPEVYADTAALPPELAEMVLRDFPRGKVMYGSDYPAVADEDPRRYMEDVFLTMESAGHPESELEEYAQGTAGRVFSIECSDWI</sequence>
<proteinExistence type="predicted"/>
<keyword evidence="3" id="KW-1185">Reference proteome</keyword>
<dbReference type="InterPro" id="IPR032466">
    <property type="entry name" value="Metal_Hydrolase"/>
</dbReference>
<dbReference type="SUPFAM" id="SSF51556">
    <property type="entry name" value="Metallo-dependent hydrolases"/>
    <property type="match status" value="1"/>
</dbReference>
<dbReference type="EMBL" id="AP018732">
    <property type="protein sequence ID" value="BBE42716.1"/>
    <property type="molecule type" value="Genomic_DNA"/>
</dbReference>
<evidence type="ECO:0000313" key="3">
    <source>
        <dbReference type="Proteomes" id="UP000509448"/>
    </source>
</evidence>
<reference evidence="2 3" key="1">
    <citation type="journal article" date="2019" name="ISME J.">
        <title>Isolation and characterization of a thermophilic sulfur- and iron-reducing thaumarchaeote from a terrestrial acidic hot spring.</title>
        <authorList>
            <person name="Kato S."/>
            <person name="Itoh T."/>
            <person name="Yuki M."/>
            <person name="Nagamori M."/>
            <person name="Ohnishi M."/>
            <person name="Uematsu K."/>
            <person name="Suzuki K."/>
            <person name="Takashina T."/>
            <person name="Ohkuma M."/>
        </authorList>
    </citation>
    <scope>NUCLEOTIDE SEQUENCE [LARGE SCALE GENOMIC DNA]</scope>
    <source>
        <strain evidence="2 3">NAS-02</strain>
    </source>
</reference>
<dbReference type="InterPro" id="IPR006680">
    <property type="entry name" value="Amidohydro-rel"/>
</dbReference>
<dbReference type="GO" id="GO:0016787">
    <property type="term" value="F:hydrolase activity"/>
    <property type="evidence" value="ECO:0007669"/>
    <property type="project" value="UniProtKB-KW"/>
</dbReference>
<feature type="domain" description="Amidohydrolase-related" evidence="1">
    <location>
        <begin position="136"/>
        <end position="321"/>
    </location>
</feature>
<dbReference type="Proteomes" id="UP000509448">
    <property type="component" value="Chromosome"/>
</dbReference>
<keyword evidence="2" id="KW-0378">Hydrolase</keyword>
<dbReference type="KEGG" id="ccai:NAS2_1328"/>
<dbReference type="Gene3D" id="3.20.20.140">
    <property type="entry name" value="Metal-dependent hydrolases"/>
    <property type="match status" value="1"/>
</dbReference>
<gene>
    <name evidence="2" type="ORF">NAS2_1328</name>
</gene>